<sequence length="267" mass="28973">MADRIRVVVVGAKGRMGRETVKAVLNDPELELVGAVDRSLNGVLVAEVTGVETGGLQFSNDLDKTLLETKADVMVDFTNPAVIKGNIDTAIQYGVRPVVGTTGMTPEEIAAWDESCKERGIGGVIAPNFAIGAILMMRFAAEAARFLPHVEIIEMHHDQKLDAPSGTAIKTLELIAKEREKMGQGHPDEHESIAGSRGGDYEGMRVHSVRLPGYVAHQQVIFGGLGQTLTIRHDSINRESFMPGVVMSCKEVMKYEGMVYGLENLLF</sequence>
<comment type="catalytic activity">
    <reaction evidence="12 13">
        <text>(S)-2,3,4,5-tetrahydrodipicolinate + NAD(+) + H2O = (2S,4S)-4-hydroxy-2,3,4,5-tetrahydrodipicolinate + NADH + H(+)</text>
        <dbReference type="Rhea" id="RHEA:35323"/>
        <dbReference type="ChEBI" id="CHEBI:15377"/>
        <dbReference type="ChEBI" id="CHEBI:15378"/>
        <dbReference type="ChEBI" id="CHEBI:16845"/>
        <dbReference type="ChEBI" id="CHEBI:57540"/>
        <dbReference type="ChEBI" id="CHEBI:57945"/>
        <dbReference type="ChEBI" id="CHEBI:67139"/>
        <dbReference type="EC" id="1.17.1.8"/>
    </reaction>
</comment>
<name>A0ABW4ZZV6_9BACL</name>
<dbReference type="EMBL" id="JBHUIO010000009">
    <property type="protein sequence ID" value="MFD2171214.1"/>
    <property type="molecule type" value="Genomic_DNA"/>
</dbReference>
<comment type="pathway">
    <text evidence="9 13">Amino-acid biosynthesis; L-lysine biosynthesis via DAP pathway; (S)-tetrahydrodipicolinate from L-aspartate: step 4/4.</text>
</comment>
<reference evidence="17" key="1">
    <citation type="journal article" date="2019" name="Int. J. Syst. Evol. Microbiol.">
        <title>The Global Catalogue of Microorganisms (GCM) 10K type strain sequencing project: providing services to taxonomists for standard genome sequencing and annotation.</title>
        <authorList>
            <consortium name="The Broad Institute Genomics Platform"/>
            <consortium name="The Broad Institute Genome Sequencing Center for Infectious Disease"/>
            <person name="Wu L."/>
            <person name="Ma J."/>
        </authorList>
    </citation>
    <scope>NUCLEOTIDE SEQUENCE [LARGE SCALE GENOMIC DNA]</scope>
    <source>
        <strain evidence="17">CGMCC 1.13574</strain>
    </source>
</reference>
<comment type="subcellular location">
    <subcellularLocation>
        <location evidence="13">Cytoplasm</location>
    </subcellularLocation>
</comment>
<comment type="caution">
    <text evidence="13">Was originally thought to be a dihydrodipicolinate reductase (DHDPR), catalyzing the conversion of dihydrodipicolinate to tetrahydrodipicolinate. However, it was shown in E.coli that the substrate of the enzymatic reaction is not dihydrodipicolinate (DHDP) but in fact (2S,4S)-4-hydroxy-2,3,4,5-tetrahydrodipicolinic acid (HTPA), the product released by the DapA-catalyzed reaction.</text>
</comment>
<evidence type="ECO:0000313" key="16">
    <source>
        <dbReference type="EMBL" id="MFD2171214.1"/>
    </source>
</evidence>
<gene>
    <name evidence="13 16" type="primary">dapB</name>
    <name evidence="16" type="ORF">ACFSOY_14695</name>
</gene>
<feature type="binding site" evidence="13">
    <location>
        <begin position="126"/>
        <end position="129"/>
    </location>
    <ligand>
        <name>NAD(+)</name>
        <dbReference type="ChEBI" id="CHEBI:57540"/>
    </ligand>
</feature>
<feature type="active site" description="Proton donor" evidence="13">
    <location>
        <position position="160"/>
    </location>
</feature>
<evidence type="ECO:0000259" key="15">
    <source>
        <dbReference type="Pfam" id="PF05173"/>
    </source>
</evidence>
<feature type="binding site" evidence="13">
    <location>
        <begin position="11"/>
        <end position="16"/>
    </location>
    <ligand>
        <name>NAD(+)</name>
        <dbReference type="ChEBI" id="CHEBI:57540"/>
    </ligand>
</feature>
<dbReference type="SUPFAM" id="SSF51735">
    <property type="entry name" value="NAD(P)-binding Rossmann-fold domains"/>
    <property type="match status" value="1"/>
</dbReference>
<dbReference type="CDD" id="cd02274">
    <property type="entry name" value="DHDPR_N"/>
    <property type="match status" value="1"/>
</dbReference>
<dbReference type="GO" id="GO:0008839">
    <property type="term" value="F:4-hydroxy-tetrahydrodipicolinate reductase"/>
    <property type="evidence" value="ECO:0007669"/>
    <property type="project" value="UniProtKB-EC"/>
</dbReference>
<dbReference type="InterPro" id="IPR023940">
    <property type="entry name" value="DHDPR_bac"/>
</dbReference>
<evidence type="ECO:0000256" key="5">
    <source>
        <dbReference type="ARBA" id="ARBA00022915"/>
    </source>
</evidence>
<dbReference type="InterPro" id="IPR036291">
    <property type="entry name" value="NAD(P)-bd_dom_sf"/>
</dbReference>
<keyword evidence="17" id="KW-1185">Reference proteome</keyword>
<keyword evidence="6 13" id="KW-0560">Oxidoreductase</keyword>
<evidence type="ECO:0000256" key="6">
    <source>
        <dbReference type="ARBA" id="ARBA00023002"/>
    </source>
</evidence>
<feature type="binding site" evidence="13">
    <location>
        <position position="38"/>
    </location>
    <ligand>
        <name>NADP(+)</name>
        <dbReference type="ChEBI" id="CHEBI:58349"/>
    </ligand>
</feature>
<keyword evidence="4 13" id="KW-0521">NADP</keyword>
<dbReference type="Proteomes" id="UP001597343">
    <property type="component" value="Unassembled WGS sequence"/>
</dbReference>
<feature type="binding site" evidence="13">
    <location>
        <position position="157"/>
    </location>
    <ligand>
        <name>(S)-2,3,4,5-tetrahydrodipicolinate</name>
        <dbReference type="ChEBI" id="CHEBI:16845"/>
    </ligand>
</feature>
<keyword evidence="8 13" id="KW-0457">Lysine biosynthesis</keyword>
<evidence type="ECO:0000256" key="9">
    <source>
        <dbReference type="ARBA" id="ARBA00037922"/>
    </source>
</evidence>
<evidence type="ECO:0000256" key="2">
    <source>
        <dbReference type="ARBA" id="ARBA00022490"/>
    </source>
</evidence>
<keyword evidence="3 13" id="KW-0028">Amino-acid biosynthesis</keyword>
<evidence type="ECO:0000256" key="1">
    <source>
        <dbReference type="ARBA" id="ARBA00006642"/>
    </source>
</evidence>
<dbReference type="PIRSF" id="PIRSF000161">
    <property type="entry name" value="DHPR"/>
    <property type="match status" value="1"/>
</dbReference>
<dbReference type="Pfam" id="PF05173">
    <property type="entry name" value="DapB_C"/>
    <property type="match status" value="1"/>
</dbReference>
<dbReference type="EC" id="1.17.1.8" evidence="10 13"/>
<comment type="catalytic activity">
    <reaction evidence="11 13">
        <text>(S)-2,3,4,5-tetrahydrodipicolinate + NADP(+) + H2O = (2S,4S)-4-hydroxy-2,3,4,5-tetrahydrodipicolinate + NADPH + H(+)</text>
        <dbReference type="Rhea" id="RHEA:35331"/>
        <dbReference type="ChEBI" id="CHEBI:15377"/>
        <dbReference type="ChEBI" id="CHEBI:15378"/>
        <dbReference type="ChEBI" id="CHEBI:16845"/>
        <dbReference type="ChEBI" id="CHEBI:57783"/>
        <dbReference type="ChEBI" id="CHEBI:58349"/>
        <dbReference type="ChEBI" id="CHEBI:67139"/>
        <dbReference type="EC" id="1.17.1.8"/>
    </reaction>
</comment>
<evidence type="ECO:0000256" key="8">
    <source>
        <dbReference type="ARBA" id="ARBA00023154"/>
    </source>
</evidence>
<comment type="similarity">
    <text evidence="1 13">Belongs to the DapB family.</text>
</comment>
<feature type="active site" description="Proton donor/acceptor" evidence="13">
    <location>
        <position position="156"/>
    </location>
</feature>
<comment type="caution">
    <text evidence="16">The sequence shown here is derived from an EMBL/GenBank/DDBJ whole genome shotgun (WGS) entry which is preliminary data.</text>
</comment>
<evidence type="ECO:0000259" key="14">
    <source>
        <dbReference type="Pfam" id="PF01113"/>
    </source>
</evidence>
<comment type="function">
    <text evidence="13">Catalyzes the conversion of 4-hydroxy-tetrahydrodipicolinate (HTPA) to tetrahydrodipicolinate.</text>
</comment>
<dbReference type="PANTHER" id="PTHR20836:SF0">
    <property type="entry name" value="4-HYDROXY-TETRAHYDRODIPICOLINATE REDUCTASE 1, CHLOROPLASTIC-RELATED"/>
    <property type="match status" value="1"/>
</dbReference>
<evidence type="ECO:0000313" key="17">
    <source>
        <dbReference type="Proteomes" id="UP001597343"/>
    </source>
</evidence>
<dbReference type="InterPro" id="IPR022664">
    <property type="entry name" value="DapB_N_CS"/>
</dbReference>
<evidence type="ECO:0000256" key="13">
    <source>
        <dbReference type="HAMAP-Rule" id="MF_00102"/>
    </source>
</evidence>
<dbReference type="SUPFAM" id="SSF55347">
    <property type="entry name" value="Glyceraldehyde-3-phosphate dehydrogenase-like, C-terminal domain"/>
    <property type="match status" value="1"/>
</dbReference>
<feature type="binding site" evidence="13">
    <location>
        <begin position="100"/>
        <end position="102"/>
    </location>
    <ligand>
        <name>NAD(+)</name>
        <dbReference type="ChEBI" id="CHEBI:57540"/>
    </ligand>
</feature>
<evidence type="ECO:0000256" key="12">
    <source>
        <dbReference type="ARBA" id="ARBA00049396"/>
    </source>
</evidence>
<dbReference type="NCBIfam" id="TIGR00036">
    <property type="entry name" value="dapB"/>
    <property type="match status" value="1"/>
</dbReference>
<keyword evidence="7 13" id="KW-0520">NAD</keyword>
<feature type="binding site" evidence="13">
    <location>
        <position position="37"/>
    </location>
    <ligand>
        <name>NAD(+)</name>
        <dbReference type="ChEBI" id="CHEBI:57540"/>
    </ligand>
</feature>
<proteinExistence type="inferred from homology"/>
<dbReference type="Gene3D" id="3.30.360.10">
    <property type="entry name" value="Dihydrodipicolinate Reductase, domain 2"/>
    <property type="match status" value="1"/>
</dbReference>
<dbReference type="Pfam" id="PF01113">
    <property type="entry name" value="DapB_N"/>
    <property type="match status" value="1"/>
</dbReference>
<feature type="domain" description="Dihydrodipicolinate reductase C-terminal" evidence="15">
    <location>
        <begin position="132"/>
        <end position="266"/>
    </location>
</feature>
<dbReference type="HAMAP" id="MF_00102">
    <property type="entry name" value="DapB"/>
    <property type="match status" value="1"/>
</dbReference>
<organism evidence="16 17">
    <name type="scientific">Tumebacillus lipolyticus</name>
    <dbReference type="NCBI Taxonomy" id="1280370"/>
    <lineage>
        <taxon>Bacteria</taxon>
        <taxon>Bacillati</taxon>
        <taxon>Bacillota</taxon>
        <taxon>Bacilli</taxon>
        <taxon>Bacillales</taxon>
        <taxon>Alicyclobacillaceae</taxon>
        <taxon>Tumebacillus</taxon>
    </lineage>
</organism>
<dbReference type="InterPro" id="IPR022663">
    <property type="entry name" value="DapB_C"/>
</dbReference>
<keyword evidence="5 13" id="KW-0220">Diaminopimelate biosynthesis</keyword>
<evidence type="ECO:0000256" key="7">
    <source>
        <dbReference type="ARBA" id="ARBA00023027"/>
    </source>
</evidence>
<dbReference type="RefSeq" id="WP_386047838.1">
    <property type="nucleotide sequence ID" value="NZ_JBHUIO010000009.1"/>
</dbReference>
<dbReference type="PANTHER" id="PTHR20836">
    <property type="entry name" value="DIHYDRODIPICOLINATE REDUCTASE"/>
    <property type="match status" value="1"/>
</dbReference>
<dbReference type="InterPro" id="IPR000846">
    <property type="entry name" value="DapB_N"/>
</dbReference>
<feature type="binding site" evidence="13">
    <location>
        <begin position="166"/>
        <end position="167"/>
    </location>
    <ligand>
        <name>(S)-2,3,4,5-tetrahydrodipicolinate</name>
        <dbReference type="ChEBI" id="CHEBI:16845"/>
    </ligand>
</feature>
<evidence type="ECO:0000256" key="10">
    <source>
        <dbReference type="ARBA" id="ARBA00038983"/>
    </source>
</evidence>
<evidence type="ECO:0000256" key="4">
    <source>
        <dbReference type="ARBA" id="ARBA00022857"/>
    </source>
</evidence>
<evidence type="ECO:0000256" key="3">
    <source>
        <dbReference type="ARBA" id="ARBA00022605"/>
    </source>
</evidence>
<accession>A0ABW4ZZV6</accession>
<evidence type="ECO:0000256" key="11">
    <source>
        <dbReference type="ARBA" id="ARBA00049080"/>
    </source>
</evidence>
<dbReference type="PROSITE" id="PS01298">
    <property type="entry name" value="DAPB"/>
    <property type="match status" value="1"/>
</dbReference>
<keyword evidence="2 13" id="KW-0963">Cytoplasm</keyword>
<protein>
    <recommendedName>
        <fullName evidence="10 13">4-hydroxy-tetrahydrodipicolinate reductase</fullName>
        <shortName evidence="13">HTPA reductase</shortName>
        <ecNumber evidence="10 13">1.17.1.8</ecNumber>
    </recommendedName>
</protein>
<comment type="subunit">
    <text evidence="13">Homotetramer.</text>
</comment>
<feature type="domain" description="Dihydrodipicolinate reductase N-terminal" evidence="14">
    <location>
        <begin position="5"/>
        <end position="129"/>
    </location>
</feature>
<dbReference type="Gene3D" id="3.40.50.720">
    <property type="entry name" value="NAD(P)-binding Rossmann-like Domain"/>
    <property type="match status" value="1"/>
</dbReference>